<evidence type="ECO:0000313" key="1">
    <source>
        <dbReference type="EMBL" id="CAF2968448.1"/>
    </source>
</evidence>
<proteinExistence type="predicted"/>
<gene>
    <name evidence="1" type="ORF">LSAA_12117</name>
</gene>
<name>A0A7R8HAK8_LEPSM</name>
<reference evidence="1" key="1">
    <citation type="submission" date="2021-02" db="EMBL/GenBank/DDBJ databases">
        <authorList>
            <person name="Bekaert M."/>
        </authorList>
    </citation>
    <scope>NUCLEOTIDE SEQUENCE</scope>
    <source>
        <strain evidence="1">IoA-00</strain>
    </source>
</reference>
<sequence>MVSILQKIFKNKTTIKLTDGVSHNFGIEEIVALELGTDYLLCHTHPVLMFNPELVNLFREKNLSKLENVPINKLAAERHVGLVHYELFIREAGNLTSPSNSIVKAKSIELIEFKPVDEMKNSVVLYVKMVSL</sequence>
<dbReference type="EMBL" id="HG994585">
    <property type="protein sequence ID" value="CAF2968448.1"/>
    <property type="molecule type" value="Genomic_DNA"/>
</dbReference>
<organism evidence="1 2">
    <name type="scientific">Lepeophtheirus salmonis</name>
    <name type="common">Salmon louse</name>
    <name type="synonym">Caligus salmonis</name>
    <dbReference type="NCBI Taxonomy" id="72036"/>
    <lineage>
        <taxon>Eukaryota</taxon>
        <taxon>Metazoa</taxon>
        <taxon>Ecdysozoa</taxon>
        <taxon>Arthropoda</taxon>
        <taxon>Crustacea</taxon>
        <taxon>Multicrustacea</taxon>
        <taxon>Hexanauplia</taxon>
        <taxon>Copepoda</taxon>
        <taxon>Siphonostomatoida</taxon>
        <taxon>Caligidae</taxon>
        <taxon>Lepeophtheirus</taxon>
    </lineage>
</organism>
<evidence type="ECO:0000313" key="2">
    <source>
        <dbReference type="Proteomes" id="UP000675881"/>
    </source>
</evidence>
<dbReference type="AlphaFoldDB" id="A0A7R8HAK8"/>
<dbReference type="Proteomes" id="UP000675881">
    <property type="component" value="Chromosome 6"/>
</dbReference>
<protein>
    <submittedName>
        <fullName evidence="1">(salmon louse) hypothetical protein</fullName>
    </submittedName>
</protein>
<keyword evidence="2" id="KW-1185">Reference proteome</keyword>
<accession>A0A7R8HAK8</accession>